<gene>
    <name evidence="4" type="ORF">NSJP_1959</name>
</gene>
<accession>A0A1W1I5C7</accession>
<dbReference type="AlphaFoldDB" id="A0A1W1I5C7"/>
<dbReference type="CDD" id="cd17535">
    <property type="entry name" value="REC_NarL-like"/>
    <property type="match status" value="1"/>
</dbReference>
<reference evidence="4 5" key="1">
    <citation type="submission" date="2017-03" db="EMBL/GenBank/DDBJ databases">
        <authorList>
            <person name="Afonso C.L."/>
            <person name="Miller P.J."/>
            <person name="Scott M.A."/>
            <person name="Spackman E."/>
            <person name="Goraichik I."/>
            <person name="Dimitrov K.M."/>
            <person name="Suarez D.L."/>
            <person name="Swayne D.E."/>
        </authorList>
    </citation>
    <scope>NUCLEOTIDE SEQUENCE [LARGE SCALE GENOMIC DNA]</scope>
    <source>
        <strain evidence="4">Genome sequencing of Nitrospira japonica strain NJ11</strain>
    </source>
</reference>
<dbReference type="KEGG" id="nja:NSJP_1959"/>
<evidence type="ECO:0000313" key="5">
    <source>
        <dbReference type="Proteomes" id="UP000192042"/>
    </source>
</evidence>
<dbReference type="EMBL" id="LT828648">
    <property type="protein sequence ID" value="SLM48131.1"/>
    <property type="molecule type" value="Genomic_DNA"/>
</dbReference>
<name>A0A1W1I5C7_9BACT</name>
<dbReference type="InterPro" id="IPR058245">
    <property type="entry name" value="NreC/VraR/RcsB-like_REC"/>
</dbReference>
<evidence type="ECO:0000256" key="2">
    <source>
        <dbReference type="PROSITE-ProRule" id="PRU00169"/>
    </source>
</evidence>
<dbReference type="Gene3D" id="3.40.50.2300">
    <property type="match status" value="1"/>
</dbReference>
<dbReference type="InterPro" id="IPR011006">
    <property type="entry name" value="CheY-like_superfamily"/>
</dbReference>
<dbReference type="InterPro" id="IPR050595">
    <property type="entry name" value="Bact_response_regulator"/>
</dbReference>
<feature type="domain" description="Response regulatory" evidence="3">
    <location>
        <begin position="8"/>
        <end position="126"/>
    </location>
</feature>
<dbReference type="InterPro" id="IPR001789">
    <property type="entry name" value="Sig_transdc_resp-reg_receiver"/>
</dbReference>
<dbReference type="Pfam" id="PF00072">
    <property type="entry name" value="Response_reg"/>
    <property type="match status" value="1"/>
</dbReference>
<dbReference type="OrthoDB" id="7569831at2"/>
<evidence type="ECO:0000259" key="3">
    <source>
        <dbReference type="PROSITE" id="PS50110"/>
    </source>
</evidence>
<evidence type="ECO:0000256" key="1">
    <source>
        <dbReference type="ARBA" id="ARBA00022553"/>
    </source>
</evidence>
<dbReference type="SMART" id="SM00448">
    <property type="entry name" value="REC"/>
    <property type="match status" value="1"/>
</dbReference>
<dbReference type="RefSeq" id="WP_080886555.1">
    <property type="nucleotide sequence ID" value="NZ_LT828648.1"/>
</dbReference>
<dbReference type="PANTHER" id="PTHR44591:SF23">
    <property type="entry name" value="CHEY SUBFAMILY"/>
    <property type="match status" value="1"/>
</dbReference>
<dbReference type="GO" id="GO:0000160">
    <property type="term" value="P:phosphorelay signal transduction system"/>
    <property type="evidence" value="ECO:0007669"/>
    <property type="project" value="InterPro"/>
</dbReference>
<dbReference type="STRING" id="1325564.NSJP_1959"/>
<protein>
    <recommendedName>
        <fullName evidence="3">Response regulatory domain-containing protein</fullName>
    </recommendedName>
</protein>
<keyword evidence="1" id="KW-0597">Phosphoprotein</keyword>
<evidence type="ECO:0000313" key="4">
    <source>
        <dbReference type="EMBL" id="SLM48131.1"/>
    </source>
</evidence>
<dbReference type="Proteomes" id="UP000192042">
    <property type="component" value="Chromosome I"/>
</dbReference>
<comment type="caution">
    <text evidence="2">Lacks conserved residue(s) required for the propagation of feature annotation.</text>
</comment>
<dbReference type="PROSITE" id="PS50110">
    <property type="entry name" value="RESPONSE_REGULATORY"/>
    <property type="match status" value="1"/>
</dbReference>
<keyword evidence="5" id="KW-1185">Reference proteome</keyword>
<dbReference type="SUPFAM" id="SSF52172">
    <property type="entry name" value="CheY-like"/>
    <property type="match status" value="1"/>
</dbReference>
<organism evidence="4 5">
    <name type="scientific">Nitrospira japonica</name>
    <dbReference type="NCBI Taxonomy" id="1325564"/>
    <lineage>
        <taxon>Bacteria</taxon>
        <taxon>Pseudomonadati</taxon>
        <taxon>Nitrospirota</taxon>
        <taxon>Nitrospiria</taxon>
        <taxon>Nitrospirales</taxon>
        <taxon>Nitrospiraceae</taxon>
        <taxon>Nitrospira</taxon>
    </lineage>
</organism>
<sequence>MANDWSASILLIDGNHREREYYAHRLRMSSPEYEIFQALDGQSGLQYCQERLFDCVVLELNLPDMSGFEVLLKLVPRPRCPEIPVVVLTQLANEALLKAALVNGARACLQKNFTSGDLLEEAILKAMATVGTLRKEQGDFNQSLM</sequence>
<dbReference type="PANTHER" id="PTHR44591">
    <property type="entry name" value="STRESS RESPONSE REGULATOR PROTEIN 1"/>
    <property type="match status" value="1"/>
</dbReference>
<proteinExistence type="predicted"/>